<gene>
    <name evidence="1" type="ORF">LOK49_LG04G00777</name>
</gene>
<proteinExistence type="predicted"/>
<evidence type="ECO:0000313" key="2">
    <source>
        <dbReference type="Proteomes" id="UP001060215"/>
    </source>
</evidence>
<reference evidence="1 2" key="1">
    <citation type="journal article" date="2022" name="Plant J.">
        <title>Chromosome-level genome of Camellia lanceoleosa provides a valuable resource for understanding genome evolution and self-incompatibility.</title>
        <authorList>
            <person name="Gong W."/>
            <person name="Xiao S."/>
            <person name="Wang L."/>
            <person name="Liao Z."/>
            <person name="Chang Y."/>
            <person name="Mo W."/>
            <person name="Hu G."/>
            <person name="Li W."/>
            <person name="Zhao G."/>
            <person name="Zhu H."/>
            <person name="Hu X."/>
            <person name="Ji K."/>
            <person name="Xiang X."/>
            <person name="Song Q."/>
            <person name="Yuan D."/>
            <person name="Jin S."/>
            <person name="Zhang L."/>
        </authorList>
    </citation>
    <scope>NUCLEOTIDE SEQUENCE [LARGE SCALE GENOMIC DNA]</scope>
    <source>
        <strain evidence="1">SQ_2022a</strain>
    </source>
</reference>
<dbReference type="EMBL" id="CM045759">
    <property type="protein sequence ID" value="KAI8017688.1"/>
    <property type="molecule type" value="Genomic_DNA"/>
</dbReference>
<protein>
    <submittedName>
        <fullName evidence="1">BTB/POZ domain-containing protein</fullName>
    </submittedName>
</protein>
<sequence length="105" mass="11938">MLEEHPPINLDYQRVYNIGWVDSETIVLRAGGGGIGLFSTATWELRHSYKGENNNECGIGVWDQLTGKQIEFYYDQYARSLGEANMLQWLHGTNCLMVATLSPRK</sequence>
<name>A0ACC0HW37_9ERIC</name>
<dbReference type="Proteomes" id="UP001060215">
    <property type="component" value="Chromosome 2"/>
</dbReference>
<comment type="caution">
    <text evidence="1">The sequence shown here is derived from an EMBL/GenBank/DDBJ whole genome shotgun (WGS) entry which is preliminary data.</text>
</comment>
<accession>A0ACC0HW37</accession>
<keyword evidence="2" id="KW-1185">Reference proteome</keyword>
<evidence type="ECO:0000313" key="1">
    <source>
        <dbReference type="EMBL" id="KAI8017688.1"/>
    </source>
</evidence>
<organism evidence="1 2">
    <name type="scientific">Camellia lanceoleosa</name>
    <dbReference type="NCBI Taxonomy" id="1840588"/>
    <lineage>
        <taxon>Eukaryota</taxon>
        <taxon>Viridiplantae</taxon>
        <taxon>Streptophyta</taxon>
        <taxon>Embryophyta</taxon>
        <taxon>Tracheophyta</taxon>
        <taxon>Spermatophyta</taxon>
        <taxon>Magnoliopsida</taxon>
        <taxon>eudicotyledons</taxon>
        <taxon>Gunneridae</taxon>
        <taxon>Pentapetalae</taxon>
        <taxon>asterids</taxon>
        <taxon>Ericales</taxon>
        <taxon>Theaceae</taxon>
        <taxon>Camellia</taxon>
    </lineage>
</organism>